<evidence type="ECO:0000313" key="1">
    <source>
        <dbReference type="EMBL" id="GFR00725.1"/>
    </source>
</evidence>
<dbReference type="EMBL" id="BMAO01035033">
    <property type="protein sequence ID" value="GFR00725.1"/>
    <property type="molecule type" value="Genomic_DNA"/>
</dbReference>
<accession>A0A8X6GF84</accession>
<organism evidence="1 2">
    <name type="scientific">Trichonephila clavata</name>
    <name type="common">Joro spider</name>
    <name type="synonym">Nephila clavata</name>
    <dbReference type="NCBI Taxonomy" id="2740835"/>
    <lineage>
        <taxon>Eukaryota</taxon>
        <taxon>Metazoa</taxon>
        <taxon>Ecdysozoa</taxon>
        <taxon>Arthropoda</taxon>
        <taxon>Chelicerata</taxon>
        <taxon>Arachnida</taxon>
        <taxon>Araneae</taxon>
        <taxon>Araneomorphae</taxon>
        <taxon>Entelegynae</taxon>
        <taxon>Araneoidea</taxon>
        <taxon>Nephilidae</taxon>
        <taxon>Trichonephila</taxon>
    </lineage>
</organism>
<gene>
    <name evidence="1" type="ORF">TNCT_71511</name>
</gene>
<comment type="caution">
    <text evidence="1">The sequence shown here is derived from an EMBL/GenBank/DDBJ whole genome shotgun (WGS) entry which is preliminary data.</text>
</comment>
<dbReference type="Proteomes" id="UP000887116">
    <property type="component" value="Unassembled WGS sequence"/>
</dbReference>
<evidence type="ECO:0000313" key="2">
    <source>
        <dbReference type="Proteomes" id="UP000887116"/>
    </source>
</evidence>
<reference evidence="1" key="1">
    <citation type="submission" date="2020-07" db="EMBL/GenBank/DDBJ databases">
        <title>Multicomponent nature underlies the extraordinary mechanical properties of spider dragline silk.</title>
        <authorList>
            <person name="Kono N."/>
            <person name="Nakamura H."/>
            <person name="Mori M."/>
            <person name="Yoshida Y."/>
            <person name="Ohtoshi R."/>
            <person name="Malay A.D."/>
            <person name="Moran D.A.P."/>
            <person name="Tomita M."/>
            <person name="Numata K."/>
            <person name="Arakawa K."/>
        </authorList>
    </citation>
    <scope>NUCLEOTIDE SEQUENCE</scope>
</reference>
<dbReference type="AlphaFoldDB" id="A0A8X6GF84"/>
<sequence>MTSPGFEPNILSSRSRVLDCPKLSLQVICVALSARTYQIRSGVSNASDLVIIRPPVVENLHLPVAVKWDTTAQNAMVRKNVSIAKVTTYRTHLIKLTYPEARLAVTNRTPVQDLSYAVQQPKVYQKLKYTNESSNNT</sequence>
<keyword evidence="2" id="KW-1185">Reference proteome</keyword>
<name>A0A8X6GF84_TRICU</name>
<protein>
    <submittedName>
        <fullName evidence="1">Uncharacterized protein</fullName>
    </submittedName>
</protein>
<proteinExistence type="predicted"/>